<dbReference type="InterPro" id="IPR039262">
    <property type="entry name" value="DTWD2/TAPT"/>
</dbReference>
<evidence type="ECO:0000256" key="3">
    <source>
        <dbReference type="ARBA" id="ARBA00022691"/>
    </source>
</evidence>
<evidence type="ECO:0000256" key="1">
    <source>
        <dbReference type="ARBA" id="ARBA00012386"/>
    </source>
</evidence>
<evidence type="ECO:0000256" key="2">
    <source>
        <dbReference type="ARBA" id="ARBA00022679"/>
    </source>
</evidence>
<feature type="domain" description="DTW" evidence="5">
    <location>
        <begin position="2"/>
        <end position="77"/>
    </location>
</feature>
<dbReference type="OrthoDB" id="370626at2"/>
<organism evidence="6 7">
    <name type="scientific">Parashewanella curva</name>
    <dbReference type="NCBI Taxonomy" id="2338552"/>
    <lineage>
        <taxon>Bacteria</taxon>
        <taxon>Pseudomonadati</taxon>
        <taxon>Pseudomonadota</taxon>
        <taxon>Gammaproteobacteria</taxon>
        <taxon>Alteromonadales</taxon>
        <taxon>Shewanellaceae</taxon>
        <taxon>Parashewanella</taxon>
    </lineage>
</organism>
<sequence length="80" mass="8956">MVLDGTWQEARKIYNKSSYLKELPKVKIEPSSTSIYQLRRNQKPNGLCTAECVAELLKAKGSVMAAEKLQARLADFVSNP</sequence>
<reference evidence="6 7" key="1">
    <citation type="submission" date="2018-09" db="EMBL/GenBank/DDBJ databases">
        <title>Phylogeny of the Shewanellaceae, and recommendation for two new genera, Pseudoshewanella and Parashewanella.</title>
        <authorList>
            <person name="Wang G."/>
        </authorList>
    </citation>
    <scope>NUCLEOTIDE SEQUENCE [LARGE SCALE GENOMIC DNA]</scope>
    <source>
        <strain evidence="6 7">C51</strain>
    </source>
</reference>
<dbReference type="Proteomes" id="UP000281474">
    <property type="component" value="Unassembled WGS sequence"/>
</dbReference>
<dbReference type="RefSeq" id="WP_121838520.1">
    <property type="nucleotide sequence ID" value="NZ_ML014768.1"/>
</dbReference>
<accession>A0A3L8Q0D6</accession>
<proteinExistence type="predicted"/>
<evidence type="ECO:0000313" key="6">
    <source>
        <dbReference type="EMBL" id="RLV60233.1"/>
    </source>
</evidence>
<dbReference type="EC" id="2.5.1.25" evidence="1"/>
<evidence type="ECO:0000256" key="4">
    <source>
        <dbReference type="ARBA" id="ARBA00022694"/>
    </source>
</evidence>
<keyword evidence="3" id="KW-0949">S-adenosyl-L-methionine</keyword>
<evidence type="ECO:0000259" key="5">
    <source>
        <dbReference type="Pfam" id="PF03942"/>
    </source>
</evidence>
<keyword evidence="4" id="KW-0819">tRNA processing</keyword>
<dbReference type="AlphaFoldDB" id="A0A3L8Q0D6"/>
<comment type="caution">
    <text evidence="6">The sequence shown here is derived from an EMBL/GenBank/DDBJ whole genome shotgun (WGS) entry which is preliminary data.</text>
</comment>
<name>A0A3L8Q0D6_9GAMM</name>
<protein>
    <recommendedName>
        <fullName evidence="1">tRNA-uridine aminocarboxypropyltransferase</fullName>
        <ecNumber evidence="1">2.5.1.25</ecNumber>
    </recommendedName>
</protein>
<gene>
    <name evidence="6" type="ORF">D5018_08190</name>
</gene>
<evidence type="ECO:0000313" key="7">
    <source>
        <dbReference type="Proteomes" id="UP000281474"/>
    </source>
</evidence>
<dbReference type="PANTHER" id="PTHR21392:SF1">
    <property type="entry name" value="TRNA-URIDINE AMINOCARBOXYPROPYLTRANSFERASE"/>
    <property type="match status" value="1"/>
</dbReference>
<dbReference type="GO" id="GO:0016432">
    <property type="term" value="F:tRNA-uridine aminocarboxypropyltransferase activity"/>
    <property type="evidence" value="ECO:0007669"/>
    <property type="project" value="UniProtKB-EC"/>
</dbReference>
<dbReference type="Pfam" id="PF03942">
    <property type="entry name" value="DTW"/>
    <property type="match status" value="1"/>
</dbReference>
<dbReference type="GO" id="GO:0008033">
    <property type="term" value="P:tRNA processing"/>
    <property type="evidence" value="ECO:0007669"/>
    <property type="project" value="UniProtKB-KW"/>
</dbReference>
<dbReference type="InterPro" id="IPR005636">
    <property type="entry name" value="DTW"/>
</dbReference>
<dbReference type="EMBL" id="QZEI01000019">
    <property type="protein sequence ID" value="RLV60233.1"/>
    <property type="molecule type" value="Genomic_DNA"/>
</dbReference>
<keyword evidence="2" id="KW-0808">Transferase</keyword>
<dbReference type="PANTHER" id="PTHR21392">
    <property type="entry name" value="TRNA-URIDINE AMINOCARBOXYPROPYLTRANSFERASE 2"/>
    <property type="match status" value="1"/>
</dbReference>
<keyword evidence="7" id="KW-1185">Reference proteome</keyword>